<keyword evidence="6" id="KW-0472">Membrane</keyword>
<evidence type="ECO:0000256" key="6">
    <source>
        <dbReference type="SAM" id="Phobius"/>
    </source>
</evidence>
<feature type="transmembrane region" description="Helical" evidence="6">
    <location>
        <begin position="136"/>
        <end position="157"/>
    </location>
</feature>
<dbReference type="InterPro" id="IPR051929">
    <property type="entry name" value="VirAsm_ModProt"/>
</dbReference>
<dbReference type="PANTHER" id="PTHR34858">
    <property type="entry name" value="CYSO-CYSTEINE PEPTIDASE"/>
    <property type="match status" value="1"/>
</dbReference>
<name>A0A0B0EF05_9BACT</name>
<dbReference type="PANTHER" id="PTHR34858:SF1">
    <property type="entry name" value="CYSO-CYSTEINE PEPTIDASE"/>
    <property type="match status" value="1"/>
</dbReference>
<feature type="domain" description="MPN" evidence="7">
    <location>
        <begin position="1"/>
        <end position="119"/>
    </location>
</feature>
<dbReference type="InterPro" id="IPR028090">
    <property type="entry name" value="JAB_dom_prok"/>
</dbReference>
<proteinExistence type="predicted"/>
<dbReference type="Pfam" id="PF14464">
    <property type="entry name" value="Prok-JAB"/>
    <property type="match status" value="1"/>
</dbReference>
<reference evidence="8 9" key="1">
    <citation type="submission" date="2014-10" db="EMBL/GenBank/DDBJ databases">
        <title>Draft genome of anammox bacterium scalindua brodae, obtained using differential coverage binning of sequence data from two enrichment reactors.</title>
        <authorList>
            <person name="Speth D.R."/>
            <person name="Russ L."/>
            <person name="Kartal B."/>
            <person name="Op den Camp H.J."/>
            <person name="Dutilh B.E."/>
            <person name="Jetten M.S."/>
        </authorList>
    </citation>
    <scope>NUCLEOTIDE SEQUENCE [LARGE SCALE GENOMIC DNA]</scope>
    <source>
        <strain evidence="8">RU1</strain>
    </source>
</reference>
<dbReference type="eggNOG" id="COG1310">
    <property type="taxonomic scope" value="Bacteria"/>
</dbReference>
<dbReference type="FunFam" id="3.40.140.10:FF:000085">
    <property type="entry name" value="Mov34/MPN/PAD-1 family protein"/>
    <property type="match status" value="1"/>
</dbReference>
<dbReference type="PROSITE" id="PS50249">
    <property type="entry name" value="MPN"/>
    <property type="match status" value="1"/>
</dbReference>
<comment type="caution">
    <text evidence="8">The sequence shown here is derived from an EMBL/GenBank/DDBJ whole genome shotgun (WGS) entry which is preliminary data.</text>
</comment>
<dbReference type="InterPro" id="IPR000555">
    <property type="entry name" value="JAMM/MPN+_dom"/>
</dbReference>
<keyword evidence="4" id="KW-0862">Zinc</keyword>
<dbReference type="GO" id="GO:0006508">
    <property type="term" value="P:proteolysis"/>
    <property type="evidence" value="ECO:0007669"/>
    <property type="project" value="UniProtKB-KW"/>
</dbReference>
<dbReference type="InterPro" id="IPR037518">
    <property type="entry name" value="MPN"/>
</dbReference>
<gene>
    <name evidence="8" type="ORF">SCABRO_03617</name>
</gene>
<keyword evidence="2" id="KW-0479">Metal-binding</keyword>
<dbReference type="Gene3D" id="3.40.140.10">
    <property type="entry name" value="Cytidine Deaminase, domain 2"/>
    <property type="match status" value="1"/>
</dbReference>
<evidence type="ECO:0000313" key="9">
    <source>
        <dbReference type="Proteomes" id="UP000030652"/>
    </source>
</evidence>
<dbReference type="Proteomes" id="UP000030652">
    <property type="component" value="Unassembled WGS sequence"/>
</dbReference>
<dbReference type="AlphaFoldDB" id="A0A0B0EF05"/>
<dbReference type="SMART" id="SM00232">
    <property type="entry name" value="JAB_MPN"/>
    <property type="match status" value="1"/>
</dbReference>
<evidence type="ECO:0000256" key="2">
    <source>
        <dbReference type="ARBA" id="ARBA00022723"/>
    </source>
</evidence>
<keyword evidence="1" id="KW-0645">Protease</keyword>
<keyword evidence="5" id="KW-0482">Metalloprotease</keyword>
<dbReference type="SUPFAM" id="SSF102712">
    <property type="entry name" value="JAB1/MPN domain"/>
    <property type="match status" value="1"/>
</dbReference>
<evidence type="ECO:0000256" key="3">
    <source>
        <dbReference type="ARBA" id="ARBA00022801"/>
    </source>
</evidence>
<organism evidence="8 9">
    <name type="scientific">Candidatus Scalindua brodae</name>
    <dbReference type="NCBI Taxonomy" id="237368"/>
    <lineage>
        <taxon>Bacteria</taxon>
        <taxon>Pseudomonadati</taxon>
        <taxon>Planctomycetota</taxon>
        <taxon>Candidatus Brocadiia</taxon>
        <taxon>Candidatus Brocadiales</taxon>
        <taxon>Candidatus Scalinduaceae</taxon>
        <taxon>Candidatus Scalindua</taxon>
    </lineage>
</organism>
<sequence length="213" mass="24412">MLKEAKDAYPHECCGLFVGKISDSGKKVHEVYPVENKNRVRAADRYEIDPKEFDRIDREAAKKGWNIIGIYHSHPDHPAEPSAFDKDCASVWTEYSYIIISVKDGVDDELRCWRFDTGKQGVEEEEVKVDRRNFKIGLLLMGLSFTAYFIVPGIYFLPLTSKVKVSSAFISYFCISWGLMGLGICFAGKEGYELLKEKILKGFFRKMIGRKEK</sequence>
<dbReference type="CDD" id="cd08070">
    <property type="entry name" value="MPN_like"/>
    <property type="match status" value="1"/>
</dbReference>
<keyword evidence="3" id="KW-0378">Hydrolase</keyword>
<dbReference type="GO" id="GO:0008270">
    <property type="term" value="F:zinc ion binding"/>
    <property type="evidence" value="ECO:0007669"/>
    <property type="project" value="TreeGrafter"/>
</dbReference>
<protein>
    <recommendedName>
        <fullName evidence="7">MPN domain-containing protein</fullName>
    </recommendedName>
</protein>
<evidence type="ECO:0000256" key="4">
    <source>
        <dbReference type="ARBA" id="ARBA00022833"/>
    </source>
</evidence>
<evidence type="ECO:0000313" key="8">
    <source>
        <dbReference type="EMBL" id="KHE90661.1"/>
    </source>
</evidence>
<dbReference type="EMBL" id="JRYO01000250">
    <property type="protein sequence ID" value="KHE90661.1"/>
    <property type="molecule type" value="Genomic_DNA"/>
</dbReference>
<dbReference type="GO" id="GO:0008235">
    <property type="term" value="F:metalloexopeptidase activity"/>
    <property type="evidence" value="ECO:0007669"/>
    <property type="project" value="TreeGrafter"/>
</dbReference>
<evidence type="ECO:0000256" key="5">
    <source>
        <dbReference type="ARBA" id="ARBA00023049"/>
    </source>
</evidence>
<feature type="transmembrane region" description="Helical" evidence="6">
    <location>
        <begin position="169"/>
        <end position="188"/>
    </location>
</feature>
<accession>A0A0B0EF05</accession>
<evidence type="ECO:0000259" key="7">
    <source>
        <dbReference type="PROSITE" id="PS50249"/>
    </source>
</evidence>
<dbReference type="PATRIC" id="fig|237368.3.peg.3898"/>
<evidence type="ECO:0000256" key="1">
    <source>
        <dbReference type="ARBA" id="ARBA00022670"/>
    </source>
</evidence>
<keyword evidence="6" id="KW-0812">Transmembrane</keyword>
<keyword evidence="6" id="KW-1133">Transmembrane helix</keyword>